<dbReference type="PANTHER" id="PTHR43653:SF1">
    <property type="entry name" value="CYTOCHROME C-TYPE BIOGENESIS PROTEIN CCMF"/>
    <property type="match status" value="1"/>
</dbReference>
<dbReference type="GO" id="GO:0017004">
    <property type="term" value="P:cytochrome complex assembly"/>
    <property type="evidence" value="ECO:0007669"/>
    <property type="project" value="UniProtKB-KW"/>
</dbReference>
<dbReference type="InterPro" id="IPR032523">
    <property type="entry name" value="CcmF_C"/>
</dbReference>
<evidence type="ECO:0000256" key="10">
    <source>
        <dbReference type="SAM" id="Phobius"/>
    </source>
</evidence>
<keyword evidence="3" id="KW-1003">Cell membrane</keyword>
<feature type="transmembrane region" description="Helical" evidence="10">
    <location>
        <begin position="41"/>
        <end position="68"/>
    </location>
</feature>
<evidence type="ECO:0000256" key="4">
    <source>
        <dbReference type="ARBA" id="ARBA00022519"/>
    </source>
</evidence>
<feature type="transmembrane region" description="Helical" evidence="10">
    <location>
        <begin position="408"/>
        <end position="427"/>
    </location>
</feature>
<comment type="function">
    <text evidence="9">Required for the biogenesis of c-type cytochromes. Possible subunit of a heme lyase.</text>
</comment>
<dbReference type="PRINTS" id="PR01411">
    <property type="entry name" value="CCMFBIOGNSIS"/>
</dbReference>
<feature type="transmembrane region" description="Helical" evidence="10">
    <location>
        <begin position="168"/>
        <end position="190"/>
    </location>
</feature>
<comment type="subcellular location">
    <subcellularLocation>
        <location evidence="1">Cell inner membrane</location>
        <topology evidence="1">Multi-pass membrane protein</topology>
    </subcellularLocation>
</comment>
<protein>
    <recommendedName>
        <fullName evidence="14">Cytochrome c assembly protein domain-containing protein</fullName>
    </recommendedName>
</protein>
<feature type="transmembrane region" description="Helical" evidence="10">
    <location>
        <begin position="313"/>
        <end position="335"/>
    </location>
</feature>
<evidence type="ECO:0000256" key="9">
    <source>
        <dbReference type="ARBA" id="ARBA00037230"/>
    </source>
</evidence>
<evidence type="ECO:0000256" key="3">
    <source>
        <dbReference type="ARBA" id="ARBA00022475"/>
    </source>
</evidence>
<feature type="transmembrane region" description="Helical" evidence="10">
    <location>
        <begin position="591"/>
        <end position="608"/>
    </location>
</feature>
<dbReference type="InterPro" id="IPR003568">
    <property type="entry name" value="Cyt_c_biogenesis_CcmF"/>
</dbReference>
<evidence type="ECO:0008006" key="14">
    <source>
        <dbReference type="Google" id="ProtNLM"/>
    </source>
</evidence>
<dbReference type="EMBL" id="UINC01002317">
    <property type="protein sequence ID" value="SUZ95345.1"/>
    <property type="molecule type" value="Genomic_DNA"/>
</dbReference>
<feature type="transmembrane region" description="Helical" evidence="10">
    <location>
        <begin position="80"/>
        <end position="102"/>
    </location>
</feature>
<dbReference type="InterPro" id="IPR003567">
    <property type="entry name" value="Cyt_c_biogenesis"/>
</dbReference>
<feature type="transmembrane region" description="Helical" evidence="10">
    <location>
        <begin position="273"/>
        <end position="293"/>
    </location>
</feature>
<dbReference type="AlphaFoldDB" id="A0A381RTZ5"/>
<feature type="transmembrane region" description="Helical" evidence="10">
    <location>
        <begin position="457"/>
        <end position="478"/>
    </location>
</feature>
<feature type="domain" description="Cytochrome c assembly protein" evidence="11">
    <location>
        <begin position="49"/>
        <end position="256"/>
    </location>
</feature>
<evidence type="ECO:0000259" key="12">
    <source>
        <dbReference type="Pfam" id="PF16327"/>
    </source>
</evidence>
<dbReference type="PRINTS" id="PR01410">
    <property type="entry name" value="CCBIOGENESIS"/>
</dbReference>
<comment type="similarity">
    <text evidence="2">Belongs to the CcmF/CycK/Ccl1/NrfE/CcsA family.</text>
</comment>
<feature type="transmembrane region" description="Helical" evidence="10">
    <location>
        <begin position="385"/>
        <end position="402"/>
    </location>
</feature>
<feature type="domain" description="Cytochrome c-type biogenesis protein CcmF C-terminal" evidence="12">
    <location>
        <begin position="275"/>
        <end position="607"/>
    </location>
</feature>
<evidence type="ECO:0000256" key="6">
    <source>
        <dbReference type="ARBA" id="ARBA00022748"/>
    </source>
</evidence>
<feature type="transmembrane region" description="Helical" evidence="10">
    <location>
        <begin position="234"/>
        <end position="253"/>
    </location>
</feature>
<keyword evidence="5 10" id="KW-0812">Transmembrane</keyword>
<feature type="transmembrane region" description="Helical" evidence="10">
    <location>
        <begin position="136"/>
        <end position="156"/>
    </location>
</feature>
<sequence length="617" mass="70014">MAIIVSVLVIIATLVLVKELITSNFDVDYVAHYTSIETPTVYKFTALWAGQSGSLLFWIFILSIYSLITIFQNRNRYHRMMPWVLCVILTVQLFFLILTNFITNPFEPTNADFIVANGLGLNPLLQNLTMAIHPPVLYLGFVGFTIPFAFTVAALLTNEKGSLWVRSIRRWSLVTWLALSSGIMLGGWWAYQELGWGGYWAWDPVENASFMPWLTGTAFLHSIIIQEKKNMLRIWNAILIMLTFALTIFGTFLTRSGVMSSVHSFTESSLGPIFLAFVAIIVTVCAVLIFHGLPNLKSNKHIESLTSRESGFLFNNVVFVTMCFAVFWGTIFPVISEAVRGTKITVGPPFFNQVNVPIGLLLLMLTGVGPLLAWRRTSRSNFIKYFSIPIGLALIAAIVFLLSGFRGYVVISLMLSVFVVVAIVTEFKRGIQARVNRFGESSFEAFRTMVRKNRSRYGGYFVHLGIVLMFIGFTGQAFNLKKEFGLGINDREHLGNINFELKQLREEERPNHFAWISELLVTGKDGNNITTLRPEKRIYFHRDPNPDRRQPHSELDIYTTLKRDIYSVFSSIDTDNGIAFFQIMINPLVQFVWYGGYILVLGTLIALWPSKREKLLM</sequence>
<feature type="transmembrane region" description="Helical" evidence="10">
    <location>
        <begin position="210"/>
        <end position="227"/>
    </location>
</feature>
<dbReference type="Pfam" id="PF01578">
    <property type="entry name" value="Cytochrom_C_asm"/>
    <property type="match status" value="1"/>
</dbReference>
<gene>
    <name evidence="13" type="ORF">METZ01_LOCUS48199</name>
</gene>
<organism evidence="13">
    <name type="scientific">marine metagenome</name>
    <dbReference type="NCBI Taxonomy" id="408172"/>
    <lineage>
        <taxon>unclassified sequences</taxon>
        <taxon>metagenomes</taxon>
        <taxon>ecological metagenomes</taxon>
    </lineage>
</organism>
<dbReference type="PANTHER" id="PTHR43653">
    <property type="entry name" value="CYTOCHROME C ASSEMBLY PROTEIN-RELATED"/>
    <property type="match status" value="1"/>
</dbReference>
<keyword evidence="8 10" id="KW-0472">Membrane</keyword>
<dbReference type="Pfam" id="PF16327">
    <property type="entry name" value="CcmF_C"/>
    <property type="match status" value="1"/>
</dbReference>
<dbReference type="GO" id="GO:0005886">
    <property type="term" value="C:plasma membrane"/>
    <property type="evidence" value="ECO:0007669"/>
    <property type="project" value="UniProtKB-SubCell"/>
</dbReference>
<dbReference type="InterPro" id="IPR002541">
    <property type="entry name" value="Cyt_c_assembly"/>
</dbReference>
<name>A0A381RTZ5_9ZZZZ</name>
<evidence type="ECO:0000256" key="8">
    <source>
        <dbReference type="ARBA" id="ARBA00023136"/>
    </source>
</evidence>
<proteinExistence type="inferred from homology"/>
<keyword evidence="4" id="KW-0997">Cell inner membrane</keyword>
<evidence type="ECO:0000256" key="5">
    <source>
        <dbReference type="ARBA" id="ARBA00022692"/>
    </source>
</evidence>
<dbReference type="GO" id="GO:0015232">
    <property type="term" value="F:heme transmembrane transporter activity"/>
    <property type="evidence" value="ECO:0007669"/>
    <property type="project" value="InterPro"/>
</dbReference>
<evidence type="ECO:0000256" key="2">
    <source>
        <dbReference type="ARBA" id="ARBA00009186"/>
    </source>
</evidence>
<keyword evidence="6" id="KW-0201">Cytochrome c-type biogenesis</keyword>
<evidence type="ECO:0000313" key="13">
    <source>
        <dbReference type="EMBL" id="SUZ95345.1"/>
    </source>
</evidence>
<feature type="transmembrane region" description="Helical" evidence="10">
    <location>
        <begin position="355"/>
        <end position="373"/>
    </location>
</feature>
<evidence type="ECO:0000259" key="11">
    <source>
        <dbReference type="Pfam" id="PF01578"/>
    </source>
</evidence>
<accession>A0A381RTZ5</accession>
<evidence type="ECO:0000256" key="7">
    <source>
        <dbReference type="ARBA" id="ARBA00022989"/>
    </source>
</evidence>
<keyword evidence="7 10" id="KW-1133">Transmembrane helix</keyword>
<dbReference type="GO" id="GO:0020037">
    <property type="term" value="F:heme binding"/>
    <property type="evidence" value="ECO:0007669"/>
    <property type="project" value="InterPro"/>
</dbReference>
<reference evidence="13" key="1">
    <citation type="submission" date="2018-05" db="EMBL/GenBank/DDBJ databases">
        <authorList>
            <person name="Lanie J.A."/>
            <person name="Ng W.-L."/>
            <person name="Kazmierczak K.M."/>
            <person name="Andrzejewski T.M."/>
            <person name="Davidsen T.M."/>
            <person name="Wayne K.J."/>
            <person name="Tettelin H."/>
            <person name="Glass J.I."/>
            <person name="Rusch D."/>
            <person name="Podicherti R."/>
            <person name="Tsui H.-C.T."/>
            <person name="Winkler M.E."/>
        </authorList>
    </citation>
    <scope>NUCLEOTIDE SEQUENCE</scope>
</reference>
<evidence type="ECO:0000256" key="1">
    <source>
        <dbReference type="ARBA" id="ARBA00004429"/>
    </source>
</evidence>